<feature type="region of interest" description="Disordered" evidence="1">
    <location>
        <begin position="38"/>
        <end position="57"/>
    </location>
</feature>
<keyword evidence="3" id="KW-1185">Reference proteome</keyword>
<evidence type="ECO:0000313" key="2">
    <source>
        <dbReference type="EMBL" id="MBU8823900.1"/>
    </source>
</evidence>
<evidence type="ECO:0008006" key="4">
    <source>
        <dbReference type="Google" id="ProtNLM"/>
    </source>
</evidence>
<dbReference type="Proteomes" id="UP000696413">
    <property type="component" value="Unassembled WGS sequence"/>
</dbReference>
<evidence type="ECO:0000313" key="3">
    <source>
        <dbReference type="Proteomes" id="UP000696413"/>
    </source>
</evidence>
<dbReference type="EMBL" id="JAHBOM010000009">
    <property type="protein sequence ID" value="MBU8823900.1"/>
    <property type="molecule type" value="Genomic_DNA"/>
</dbReference>
<protein>
    <recommendedName>
        <fullName evidence="4">Lipoprotein LppL</fullName>
    </recommendedName>
</protein>
<organism evidence="2 3">
    <name type="scientific">Mycolicibacterium goodii</name>
    <name type="common">Mycobacterium goodii</name>
    <dbReference type="NCBI Taxonomy" id="134601"/>
    <lineage>
        <taxon>Bacteria</taxon>
        <taxon>Bacillati</taxon>
        <taxon>Actinomycetota</taxon>
        <taxon>Actinomycetes</taxon>
        <taxon>Mycobacteriales</taxon>
        <taxon>Mycobacteriaceae</taxon>
        <taxon>Mycolicibacterium</taxon>
    </lineage>
</organism>
<gene>
    <name evidence="2" type="ORF">KL859_13585</name>
</gene>
<dbReference type="SUPFAM" id="SSF63829">
    <property type="entry name" value="Calcium-dependent phosphotriesterase"/>
    <property type="match status" value="1"/>
</dbReference>
<proteinExistence type="predicted"/>
<comment type="caution">
    <text evidence="2">The sequence shown here is derived from an EMBL/GenBank/DDBJ whole genome shotgun (WGS) entry which is preliminary data.</text>
</comment>
<reference evidence="2 3" key="1">
    <citation type="submission" date="2021-05" db="EMBL/GenBank/DDBJ databases">
        <title>Draft Genome Sequences of Clinical Respiratory Isolates of Mycobacterium goodii Recovered in Ireland.</title>
        <authorList>
            <person name="Flanagan P.R."/>
            <person name="Mok S."/>
            <person name="Roycroft E."/>
            <person name="Rogers T.R."/>
            <person name="Fitzgibbon M."/>
        </authorList>
    </citation>
    <scope>NUCLEOTIDE SEQUENCE [LARGE SCALE GENOMIC DNA]</scope>
    <source>
        <strain evidence="2 3">14IE55</strain>
    </source>
</reference>
<dbReference type="InterPro" id="IPR015943">
    <property type="entry name" value="WD40/YVTN_repeat-like_dom_sf"/>
</dbReference>
<dbReference type="RefSeq" id="WP_073677775.1">
    <property type="nucleotide sequence ID" value="NZ_JAHBOL010000007.1"/>
</dbReference>
<sequence>MLRLITAGQPLYAGIISLALLLTAGCSSNVIDAPPPTIEPARAAVSPPATERPDGQVRPLASPGQAAVFDPATRQLAVLSTDAEGRSAVALLGEDPKPPATVPLEANATALAGDGKGGLLLATRGGYFRIDLTATPPRPTRVDVDGKGEVDFTAIALREDGNVVLGSADGAVYTLTGESGVGAELKIFARVDSLATQGNTAIVLDRGQTSVTAVDPSGTKAAHALRAGEGATTIASDPSGRVLVADTRGDGLLVYSVDPLILRQRFPVRGAPYGLAGSAHLVWVSETATNTVIGYDLSTGIPVEKVRYRTVQQPNSLAYDETSGTLYVVSATGAGVQVIPNANTTVKP</sequence>
<name>A0ABS6HPR1_MYCGD</name>
<dbReference type="PROSITE" id="PS51257">
    <property type="entry name" value="PROKAR_LIPOPROTEIN"/>
    <property type="match status" value="1"/>
</dbReference>
<evidence type="ECO:0000256" key="1">
    <source>
        <dbReference type="SAM" id="MobiDB-lite"/>
    </source>
</evidence>
<dbReference type="Gene3D" id="2.130.10.10">
    <property type="entry name" value="YVTN repeat-like/Quinoprotein amine dehydrogenase"/>
    <property type="match status" value="1"/>
</dbReference>
<accession>A0ABS6HPR1</accession>